<dbReference type="InterPro" id="IPR013741">
    <property type="entry name" value="KorB_domain"/>
</dbReference>
<organism evidence="3 4">
    <name type="scientific">Photobacterium leiognathi lrivu.4.1</name>
    <dbReference type="NCBI Taxonomy" id="1248232"/>
    <lineage>
        <taxon>Bacteria</taxon>
        <taxon>Pseudomonadati</taxon>
        <taxon>Pseudomonadota</taxon>
        <taxon>Gammaproteobacteria</taxon>
        <taxon>Vibrionales</taxon>
        <taxon>Vibrionaceae</taxon>
        <taxon>Photobacterium</taxon>
    </lineage>
</organism>
<name>V5H2I1_PHOLE</name>
<protein>
    <submittedName>
        <fullName evidence="3">ParB-like partition s domain protein</fullName>
    </submittedName>
</protein>
<dbReference type="Pfam" id="PF02195">
    <property type="entry name" value="ParB_N"/>
    <property type="match status" value="1"/>
</dbReference>
<dbReference type="SUPFAM" id="SSF109709">
    <property type="entry name" value="KorB DNA-binding domain-like"/>
    <property type="match status" value="1"/>
</dbReference>
<dbReference type="GO" id="GO:0007059">
    <property type="term" value="P:chromosome segregation"/>
    <property type="evidence" value="ECO:0007669"/>
    <property type="project" value="TreeGrafter"/>
</dbReference>
<dbReference type="Gene3D" id="1.10.10.2830">
    <property type="match status" value="1"/>
</dbReference>
<evidence type="ECO:0000256" key="1">
    <source>
        <dbReference type="ARBA" id="ARBA00006295"/>
    </source>
</evidence>
<dbReference type="eggNOG" id="COG1475">
    <property type="taxonomic scope" value="Bacteria"/>
</dbReference>
<dbReference type="Gene3D" id="3.90.1530.30">
    <property type="match status" value="1"/>
</dbReference>
<evidence type="ECO:0000313" key="3">
    <source>
        <dbReference type="EMBL" id="GAD31312.1"/>
    </source>
</evidence>
<gene>
    <name evidence="3" type="ORF">PLEI_2970</name>
</gene>
<dbReference type="SMART" id="SM00470">
    <property type="entry name" value="ParB"/>
    <property type="match status" value="1"/>
</dbReference>
<dbReference type="InterPro" id="IPR004437">
    <property type="entry name" value="ParB/RepB/Spo0J"/>
</dbReference>
<dbReference type="NCBIfam" id="TIGR00180">
    <property type="entry name" value="parB_part"/>
    <property type="match status" value="1"/>
</dbReference>
<dbReference type="Pfam" id="PF08535">
    <property type="entry name" value="KorB"/>
    <property type="match status" value="1"/>
</dbReference>
<dbReference type="EMBL" id="DF196820">
    <property type="protein sequence ID" value="GAD31312.1"/>
    <property type="molecule type" value="Genomic_DNA"/>
</dbReference>
<sequence length="363" mass="40959">MTNMFEDVFNDMESTESNNVVTQCDISDIYSIQQDRKIFSAIDELAQSIAENGQESPIVVFPKDENGYRIINGERRYRAIQLLNERGIDTKAIIHVRENANALIIDGYAETNIRIGQIADNLQRENLLPSEMAEAITALMSPPHNLSSEVLQKKLGKAGSWISSNKKLSKASSDVLAVESAGIRDQNLLVTLVKIEELNPDLLKEYLARYDDYSTITRSETLKYFAEQKELIENPYGLPSCLSKKAKKSLSSAINNIINEREYNEAQQTSFLSSAFGIIESYPDNPKYNNELDAYYLLNDLKIHLVNNEDSQDSDSQDSDSYDEEKAEFKSGVLSFAGFSTPISKENALKLFEQLEDWLSKDL</sequence>
<dbReference type="GO" id="GO:0005694">
    <property type="term" value="C:chromosome"/>
    <property type="evidence" value="ECO:0007669"/>
    <property type="project" value="TreeGrafter"/>
</dbReference>
<proteinExistence type="inferred from homology"/>
<dbReference type="PANTHER" id="PTHR33375:SF1">
    <property type="entry name" value="CHROMOSOME-PARTITIONING PROTEIN PARB-RELATED"/>
    <property type="match status" value="1"/>
</dbReference>
<dbReference type="InterPro" id="IPR003115">
    <property type="entry name" value="ParB_N"/>
</dbReference>
<evidence type="ECO:0000259" key="2">
    <source>
        <dbReference type="SMART" id="SM00470"/>
    </source>
</evidence>
<evidence type="ECO:0000313" key="4">
    <source>
        <dbReference type="Proteomes" id="UP000030675"/>
    </source>
</evidence>
<dbReference type="InterPro" id="IPR050336">
    <property type="entry name" value="Chromosome_partition/occlusion"/>
</dbReference>
<accession>V5H2I1</accession>
<dbReference type="Proteomes" id="UP000030675">
    <property type="component" value="Unassembled WGS sequence"/>
</dbReference>
<feature type="domain" description="ParB-like N-terminal" evidence="2">
    <location>
        <begin position="22"/>
        <end position="121"/>
    </location>
</feature>
<reference evidence="4" key="1">
    <citation type="submission" date="2012-12" db="EMBL/GenBank/DDBJ databases">
        <title>Genome Sequence of Photobacterium leiognathi lrivu.4.1.</title>
        <authorList>
            <person name="Urbanczyk H."/>
            <person name="Ogura Y."/>
            <person name="Hayashi T."/>
            <person name="Dunlap P.V."/>
        </authorList>
    </citation>
    <scope>NUCLEOTIDE SEQUENCE [LARGE SCALE GENOMIC DNA]</scope>
    <source>
        <strain evidence="4">lrivu.4.1</strain>
    </source>
</reference>
<dbReference type="PANTHER" id="PTHR33375">
    <property type="entry name" value="CHROMOSOME-PARTITIONING PROTEIN PARB-RELATED"/>
    <property type="match status" value="1"/>
</dbReference>
<dbReference type="GO" id="GO:0003677">
    <property type="term" value="F:DNA binding"/>
    <property type="evidence" value="ECO:0007669"/>
    <property type="project" value="InterPro"/>
</dbReference>
<dbReference type="HOGENOM" id="CLU_762564_0_0_6"/>
<dbReference type="RefSeq" id="WP_023934122.1">
    <property type="nucleotide sequence ID" value="NZ_DF196820.1"/>
</dbReference>
<dbReference type="InterPro" id="IPR036086">
    <property type="entry name" value="ParB/Sulfiredoxin_sf"/>
</dbReference>
<dbReference type="SUPFAM" id="SSF110849">
    <property type="entry name" value="ParB/Sulfiredoxin"/>
    <property type="match status" value="1"/>
</dbReference>
<comment type="similarity">
    <text evidence="1">Belongs to the ParB family.</text>
</comment>
<dbReference type="AlphaFoldDB" id="V5H2I1"/>